<keyword evidence="7" id="KW-1185">Reference proteome</keyword>
<evidence type="ECO:0000313" key="6">
    <source>
        <dbReference type="EMBL" id="KZP13851.1"/>
    </source>
</evidence>
<name>A0A166CNQ5_9AGAM</name>
<gene>
    <name evidence="6" type="ORF">FIBSPDRAFT_981707</name>
</gene>
<organism evidence="6 7">
    <name type="scientific">Athelia psychrophila</name>
    <dbReference type="NCBI Taxonomy" id="1759441"/>
    <lineage>
        <taxon>Eukaryota</taxon>
        <taxon>Fungi</taxon>
        <taxon>Dikarya</taxon>
        <taxon>Basidiomycota</taxon>
        <taxon>Agaricomycotina</taxon>
        <taxon>Agaricomycetes</taxon>
        <taxon>Agaricomycetidae</taxon>
        <taxon>Atheliales</taxon>
        <taxon>Atheliaceae</taxon>
        <taxon>Athelia</taxon>
    </lineage>
</organism>
<dbReference type="STRING" id="436010.A0A166CNQ5"/>
<proteinExistence type="predicted"/>
<feature type="non-terminal residue" evidence="6">
    <location>
        <position position="1"/>
    </location>
</feature>
<comment type="subcellular location">
    <subcellularLocation>
        <location evidence="1">Membrane</location>
        <topology evidence="1">Multi-pass membrane protein</topology>
    </subcellularLocation>
</comment>
<evidence type="ECO:0008006" key="8">
    <source>
        <dbReference type="Google" id="ProtNLM"/>
    </source>
</evidence>
<feature type="transmembrane region" description="Helical" evidence="5">
    <location>
        <begin position="66"/>
        <end position="84"/>
    </location>
</feature>
<feature type="transmembrane region" description="Helical" evidence="5">
    <location>
        <begin position="232"/>
        <end position="251"/>
    </location>
</feature>
<evidence type="ECO:0000256" key="2">
    <source>
        <dbReference type="ARBA" id="ARBA00022692"/>
    </source>
</evidence>
<dbReference type="GO" id="GO:0016020">
    <property type="term" value="C:membrane"/>
    <property type="evidence" value="ECO:0007669"/>
    <property type="project" value="UniProtKB-SubCell"/>
</dbReference>
<evidence type="ECO:0000256" key="3">
    <source>
        <dbReference type="ARBA" id="ARBA00022989"/>
    </source>
</evidence>
<keyword evidence="3 5" id="KW-1133">Transmembrane helix</keyword>
<dbReference type="InterPro" id="IPR005178">
    <property type="entry name" value="Ostalpha/TMEM184C"/>
</dbReference>
<dbReference type="AlphaFoldDB" id="A0A166CNQ5"/>
<feature type="transmembrane region" description="Helical" evidence="5">
    <location>
        <begin position="194"/>
        <end position="217"/>
    </location>
</feature>
<sequence>ATVCNATNTQETDDDNFFNRYALRWDSHRIGWVVAGIMAAITVILTTVNVILHTINYYRPLEQRQIIRILLLPPVNATISFFSYRLFRGYTYYILAQSTYEAITVAAFLMLLISYVGDSTDERKEILAEKGEKKIPFPFCCWRFRPSKPYFMHTLKWAVLQYCLFKPLSSIAGIIAEEYNLLCPTQYSIHFAEVYLNAFGLVMSLVANYALTVFYALTRENLRGHAPSAKSWSIQMVTFLTFYQGFLFSVLQRYNVIKGTTYWTSTNVANGL</sequence>
<evidence type="ECO:0000256" key="4">
    <source>
        <dbReference type="ARBA" id="ARBA00023136"/>
    </source>
</evidence>
<accession>A0A166CNQ5</accession>
<keyword evidence="4 5" id="KW-0472">Membrane</keyword>
<dbReference type="PANTHER" id="PTHR23423">
    <property type="entry name" value="ORGANIC SOLUTE TRANSPORTER-RELATED"/>
    <property type="match status" value="1"/>
</dbReference>
<protein>
    <recommendedName>
        <fullName evidence="8">DUF300-domain-containing protein</fullName>
    </recommendedName>
</protein>
<evidence type="ECO:0000256" key="5">
    <source>
        <dbReference type="SAM" id="Phobius"/>
    </source>
</evidence>
<reference evidence="6 7" key="1">
    <citation type="journal article" date="2016" name="Mol. Biol. Evol.">
        <title>Comparative Genomics of Early-Diverging Mushroom-Forming Fungi Provides Insights into the Origins of Lignocellulose Decay Capabilities.</title>
        <authorList>
            <person name="Nagy L.G."/>
            <person name="Riley R."/>
            <person name="Tritt A."/>
            <person name="Adam C."/>
            <person name="Daum C."/>
            <person name="Floudas D."/>
            <person name="Sun H."/>
            <person name="Yadav J.S."/>
            <person name="Pangilinan J."/>
            <person name="Larsson K.H."/>
            <person name="Matsuura K."/>
            <person name="Barry K."/>
            <person name="Labutti K."/>
            <person name="Kuo R."/>
            <person name="Ohm R.A."/>
            <person name="Bhattacharya S.S."/>
            <person name="Shirouzu T."/>
            <person name="Yoshinaga Y."/>
            <person name="Martin F.M."/>
            <person name="Grigoriev I.V."/>
            <person name="Hibbett D.S."/>
        </authorList>
    </citation>
    <scope>NUCLEOTIDE SEQUENCE [LARGE SCALE GENOMIC DNA]</scope>
    <source>
        <strain evidence="6 7">CBS 109695</strain>
    </source>
</reference>
<dbReference type="Pfam" id="PF03619">
    <property type="entry name" value="Solute_trans_a"/>
    <property type="match status" value="1"/>
</dbReference>
<evidence type="ECO:0000313" key="7">
    <source>
        <dbReference type="Proteomes" id="UP000076532"/>
    </source>
</evidence>
<dbReference type="SMART" id="SM01417">
    <property type="entry name" value="Solute_trans_a"/>
    <property type="match status" value="1"/>
</dbReference>
<evidence type="ECO:0000256" key="1">
    <source>
        <dbReference type="ARBA" id="ARBA00004141"/>
    </source>
</evidence>
<dbReference type="Proteomes" id="UP000076532">
    <property type="component" value="Unassembled WGS sequence"/>
</dbReference>
<dbReference type="OrthoDB" id="5348404at2759"/>
<keyword evidence="2 5" id="KW-0812">Transmembrane</keyword>
<dbReference type="EMBL" id="KV417626">
    <property type="protein sequence ID" value="KZP13851.1"/>
    <property type="molecule type" value="Genomic_DNA"/>
</dbReference>
<feature type="transmembrane region" description="Helical" evidence="5">
    <location>
        <begin position="90"/>
        <end position="116"/>
    </location>
</feature>
<feature type="transmembrane region" description="Helical" evidence="5">
    <location>
        <begin position="30"/>
        <end position="54"/>
    </location>
</feature>